<sequence>MCKGMQQSYINAGSLFFFSSHVSPSFKADVLDCSLYSQLAASARHEKFTEPVEWRQTYLNALTRFRCNIVYREVQDAPLEYTGSLWAYVREKLSKRVPLPLIERAECILKRFADGTEKKAVTALLAEQTTQCLPVLVLPESATEPDAPGQQDCSVILQLAFVDVEPVVNLIILSFKSTPPAGELSLAQLFAELSNVKCLEIAYVSAELDEHGFGYFRKDLVARLGARRDELIVGLGEDES</sequence>
<evidence type="ECO:0000313" key="2">
    <source>
        <dbReference type="Proteomes" id="UP000278332"/>
    </source>
</evidence>
<proteinExistence type="predicted"/>
<accession>A0A3M4WDB8</accession>
<evidence type="ECO:0000313" key="1">
    <source>
        <dbReference type="EMBL" id="RMR61697.1"/>
    </source>
</evidence>
<dbReference type="Proteomes" id="UP000278332">
    <property type="component" value="Unassembled WGS sequence"/>
</dbReference>
<dbReference type="AlphaFoldDB" id="A0A3M4WDB8"/>
<name>A0A3M4WDB8_PSECI</name>
<protein>
    <submittedName>
        <fullName evidence="1">Uncharacterized protein</fullName>
    </submittedName>
</protein>
<organism evidence="1 2">
    <name type="scientific">Pseudomonas cichorii</name>
    <dbReference type="NCBI Taxonomy" id="36746"/>
    <lineage>
        <taxon>Bacteria</taxon>
        <taxon>Pseudomonadati</taxon>
        <taxon>Pseudomonadota</taxon>
        <taxon>Gammaproteobacteria</taxon>
        <taxon>Pseudomonadales</taxon>
        <taxon>Pseudomonadaceae</taxon>
        <taxon>Pseudomonas</taxon>
    </lineage>
</organism>
<dbReference type="EMBL" id="RBRY01000031">
    <property type="protein sequence ID" value="RMR61697.1"/>
    <property type="molecule type" value="Genomic_DNA"/>
</dbReference>
<reference evidence="1 2" key="1">
    <citation type="submission" date="2018-08" db="EMBL/GenBank/DDBJ databases">
        <title>Recombination of ecologically and evolutionarily significant loci maintains genetic cohesion in the Pseudomonas syringae species complex.</title>
        <authorList>
            <person name="Dillon M."/>
            <person name="Thakur S."/>
            <person name="Almeida R.N.D."/>
            <person name="Weir B.S."/>
            <person name="Guttman D.S."/>
        </authorList>
    </citation>
    <scope>NUCLEOTIDE SEQUENCE [LARGE SCALE GENOMIC DNA]</scope>
    <source>
        <strain evidence="1 2">ICMP 6917</strain>
    </source>
</reference>
<gene>
    <name evidence="1" type="ORF">ALP84_03106</name>
</gene>
<comment type="caution">
    <text evidence="1">The sequence shown here is derived from an EMBL/GenBank/DDBJ whole genome shotgun (WGS) entry which is preliminary data.</text>
</comment>